<organism evidence="2 3">
    <name type="scientific">Aspergillus lucknowensis</name>
    <dbReference type="NCBI Taxonomy" id="176173"/>
    <lineage>
        <taxon>Eukaryota</taxon>
        <taxon>Fungi</taxon>
        <taxon>Dikarya</taxon>
        <taxon>Ascomycota</taxon>
        <taxon>Pezizomycotina</taxon>
        <taxon>Eurotiomycetes</taxon>
        <taxon>Eurotiomycetidae</taxon>
        <taxon>Eurotiales</taxon>
        <taxon>Aspergillaceae</taxon>
        <taxon>Aspergillus</taxon>
        <taxon>Aspergillus subgen. Nidulantes</taxon>
    </lineage>
</organism>
<name>A0ABR4M6R4_9EURO</name>
<keyword evidence="3" id="KW-1185">Reference proteome</keyword>
<gene>
    <name evidence="2" type="ORF">BJX67DRAFT_369009</name>
</gene>
<proteinExistence type="predicted"/>
<evidence type="ECO:0008006" key="4">
    <source>
        <dbReference type="Google" id="ProtNLM"/>
    </source>
</evidence>
<accession>A0ABR4M6R4</accession>
<reference evidence="2 3" key="1">
    <citation type="submission" date="2024-07" db="EMBL/GenBank/DDBJ databases">
        <title>Section-level genome sequencing and comparative genomics of Aspergillus sections Usti and Cavernicolus.</title>
        <authorList>
            <consortium name="Lawrence Berkeley National Laboratory"/>
            <person name="Nybo J.L."/>
            <person name="Vesth T.C."/>
            <person name="Theobald S."/>
            <person name="Frisvad J.C."/>
            <person name="Larsen T.O."/>
            <person name="Kjaerboelling I."/>
            <person name="Rothschild-Mancinelli K."/>
            <person name="Lyhne E.K."/>
            <person name="Kogle M.E."/>
            <person name="Barry K."/>
            <person name="Clum A."/>
            <person name="Na H."/>
            <person name="Ledsgaard L."/>
            <person name="Lin J."/>
            <person name="Lipzen A."/>
            <person name="Kuo A."/>
            <person name="Riley R."/>
            <person name="Mondo S."/>
            <person name="Labutti K."/>
            <person name="Haridas S."/>
            <person name="Pangalinan J."/>
            <person name="Salamov A.A."/>
            <person name="Simmons B.A."/>
            <person name="Magnuson J.K."/>
            <person name="Chen J."/>
            <person name="Drula E."/>
            <person name="Henrissat B."/>
            <person name="Wiebenga A."/>
            <person name="Lubbers R.J."/>
            <person name="Gomes A.C."/>
            <person name="Macurrencykelacurrency M.R."/>
            <person name="Stajich J."/>
            <person name="Grigoriev I.V."/>
            <person name="Mortensen U.H."/>
            <person name="De Vries R.P."/>
            <person name="Baker S.E."/>
            <person name="Andersen M.R."/>
        </authorList>
    </citation>
    <scope>NUCLEOTIDE SEQUENCE [LARGE SCALE GENOMIC DNA]</scope>
    <source>
        <strain evidence="2 3">CBS 449.75</strain>
    </source>
</reference>
<protein>
    <recommendedName>
        <fullName evidence="4">HNH nuclease domain-containing protein</fullName>
    </recommendedName>
</protein>
<feature type="compositionally biased region" description="Acidic residues" evidence="1">
    <location>
        <begin position="331"/>
        <end position="350"/>
    </location>
</feature>
<dbReference type="EMBL" id="JBFXLQ010000001">
    <property type="protein sequence ID" value="KAL2872297.1"/>
    <property type="molecule type" value="Genomic_DNA"/>
</dbReference>
<dbReference type="GeneID" id="98145775"/>
<dbReference type="Proteomes" id="UP001610432">
    <property type="component" value="Unassembled WGS sequence"/>
</dbReference>
<sequence>MASNKRQAPGSPDPLYDESRRIKDELRVVEKRMTGKSSWNATFWAASCEFERKVSLREFGGPESEWEKTDAAKSIFQFIKAGKKMVERCEPRKEDRKEETWPKLRRLRASWMQLGAQRPEYDSLWCPILGTWVTPPELFSARNGLLMLDQIEHNFDGGKLVIVPDLPDRPALKELAAWVKRETREYRVRIIDKTWEKLDHPIMSPFKTTWSDLDGKRLEFRTSFRPAAQYLYFHYYCQILRRAWGRNNNGGAYEVLKDEAGRLFWGTPGRYLPRNMLLGLVEDLGHEYKGLLQGAGCSKGDNDLLLEVVTKQIKTRPALKDIDWDQPRNGEDDEDEGEDEEYDGDATESD</sequence>
<feature type="region of interest" description="Disordered" evidence="1">
    <location>
        <begin position="320"/>
        <end position="350"/>
    </location>
</feature>
<feature type="compositionally biased region" description="Basic and acidic residues" evidence="1">
    <location>
        <begin position="320"/>
        <end position="330"/>
    </location>
</feature>
<dbReference type="RefSeq" id="XP_070891276.1">
    <property type="nucleotide sequence ID" value="XM_071030703.1"/>
</dbReference>
<evidence type="ECO:0000313" key="3">
    <source>
        <dbReference type="Proteomes" id="UP001610432"/>
    </source>
</evidence>
<evidence type="ECO:0000313" key="2">
    <source>
        <dbReference type="EMBL" id="KAL2872297.1"/>
    </source>
</evidence>
<evidence type="ECO:0000256" key="1">
    <source>
        <dbReference type="SAM" id="MobiDB-lite"/>
    </source>
</evidence>
<comment type="caution">
    <text evidence="2">The sequence shown here is derived from an EMBL/GenBank/DDBJ whole genome shotgun (WGS) entry which is preliminary data.</text>
</comment>